<dbReference type="EMBL" id="BARV01017114">
    <property type="protein sequence ID" value="GAI19846.1"/>
    <property type="molecule type" value="Genomic_DNA"/>
</dbReference>
<organism evidence="1">
    <name type="scientific">marine sediment metagenome</name>
    <dbReference type="NCBI Taxonomy" id="412755"/>
    <lineage>
        <taxon>unclassified sequences</taxon>
        <taxon>metagenomes</taxon>
        <taxon>ecological metagenomes</taxon>
    </lineage>
</organism>
<name>X1MP74_9ZZZZ</name>
<gene>
    <name evidence="1" type="ORF">S06H3_29233</name>
</gene>
<accession>X1MP74</accession>
<sequence length="41" mass="4293">MDIKQIAAINLRRSQLAVIGTTTDAGDGDGNSFIDTTLEGI</sequence>
<reference evidence="1" key="1">
    <citation type="journal article" date="2014" name="Front. Microbiol.">
        <title>High frequency of phylogenetically diverse reductive dehalogenase-homologous genes in deep subseafloor sedimentary metagenomes.</title>
        <authorList>
            <person name="Kawai M."/>
            <person name="Futagami T."/>
            <person name="Toyoda A."/>
            <person name="Takaki Y."/>
            <person name="Nishi S."/>
            <person name="Hori S."/>
            <person name="Arai W."/>
            <person name="Tsubouchi T."/>
            <person name="Morono Y."/>
            <person name="Uchiyama I."/>
            <person name="Ito T."/>
            <person name="Fujiyama A."/>
            <person name="Inagaki F."/>
            <person name="Takami H."/>
        </authorList>
    </citation>
    <scope>NUCLEOTIDE SEQUENCE</scope>
    <source>
        <strain evidence="1">Expedition CK06-06</strain>
    </source>
</reference>
<proteinExistence type="predicted"/>
<evidence type="ECO:0000313" key="1">
    <source>
        <dbReference type="EMBL" id="GAI19846.1"/>
    </source>
</evidence>
<feature type="non-terminal residue" evidence="1">
    <location>
        <position position="41"/>
    </location>
</feature>
<dbReference type="AlphaFoldDB" id="X1MP74"/>
<comment type="caution">
    <text evidence="1">The sequence shown here is derived from an EMBL/GenBank/DDBJ whole genome shotgun (WGS) entry which is preliminary data.</text>
</comment>
<protein>
    <submittedName>
        <fullName evidence="1">Uncharacterized protein</fullName>
    </submittedName>
</protein>